<organism evidence="2 3">
    <name type="scientific">Mycolicibacterium wolinskyi</name>
    <dbReference type="NCBI Taxonomy" id="59750"/>
    <lineage>
        <taxon>Bacteria</taxon>
        <taxon>Bacillati</taxon>
        <taxon>Actinomycetota</taxon>
        <taxon>Actinomycetes</taxon>
        <taxon>Mycobacteriales</taxon>
        <taxon>Mycobacteriaceae</taxon>
        <taxon>Mycolicibacterium</taxon>
    </lineage>
</organism>
<dbReference type="PROSITE" id="PS51819">
    <property type="entry name" value="VOC"/>
    <property type="match status" value="1"/>
</dbReference>
<feature type="domain" description="VOC" evidence="1">
    <location>
        <begin position="8"/>
        <end position="142"/>
    </location>
</feature>
<comment type="caution">
    <text evidence="2">The sequence shown here is derived from an EMBL/GenBank/DDBJ whole genome shotgun (WGS) entry which is preliminary data.</text>
</comment>
<dbReference type="RefSeq" id="WP_085146087.1">
    <property type="nucleotide sequence ID" value="NZ_JACKUA010000030.1"/>
</dbReference>
<dbReference type="SUPFAM" id="SSF54593">
    <property type="entry name" value="Glyoxalase/Bleomycin resistance protein/Dihydroxybiphenyl dioxygenase"/>
    <property type="match status" value="1"/>
</dbReference>
<dbReference type="OrthoDB" id="9804907at2"/>
<dbReference type="Proteomes" id="UP000193964">
    <property type="component" value="Unassembled WGS sequence"/>
</dbReference>
<reference evidence="2 3" key="1">
    <citation type="submission" date="2016-01" db="EMBL/GenBank/DDBJ databases">
        <title>The new phylogeny of the genus Mycobacterium.</title>
        <authorList>
            <person name="Tarcisio F."/>
            <person name="Conor M."/>
            <person name="Antonella G."/>
            <person name="Elisabetta G."/>
            <person name="Giulia F.S."/>
            <person name="Sara T."/>
            <person name="Anna F."/>
            <person name="Clotilde B."/>
            <person name="Roberto B."/>
            <person name="Veronica D.S."/>
            <person name="Fabio R."/>
            <person name="Monica P."/>
            <person name="Olivier J."/>
            <person name="Enrico T."/>
            <person name="Nicola S."/>
        </authorList>
    </citation>
    <scope>NUCLEOTIDE SEQUENCE [LARGE SCALE GENOMIC DNA]</scope>
    <source>
        <strain evidence="2 3">ATCC 700010</strain>
    </source>
</reference>
<accession>A0A1X2F1R6</accession>
<dbReference type="InterPro" id="IPR037523">
    <property type="entry name" value="VOC_core"/>
</dbReference>
<sequence>MCESFRIGLSEVVLRTPYYERLCWFYSEVLRQPPTLDMTPASGVGTADPDTPTRIAFFQLPGGFPYTQRIAVFECANVGGTGRRSVGLHHLQVRYPDLERLHGQYRHLKALDVLPMEAANHGVASSLYYRDPDGNKVELSGMNFATEEEMRAFMQSAGFQQNPDGHTIDPEDYFAPGGKAASYSGFRR</sequence>
<evidence type="ECO:0000313" key="3">
    <source>
        <dbReference type="Proteomes" id="UP000193964"/>
    </source>
</evidence>
<dbReference type="EMBL" id="LQQA01000029">
    <property type="protein sequence ID" value="ORX12391.1"/>
    <property type="molecule type" value="Genomic_DNA"/>
</dbReference>
<dbReference type="InterPro" id="IPR004360">
    <property type="entry name" value="Glyas_Fos-R_dOase_dom"/>
</dbReference>
<gene>
    <name evidence="2" type="ORF">AWC31_30840</name>
</gene>
<dbReference type="AlphaFoldDB" id="A0A1X2F1R6"/>
<protein>
    <recommendedName>
        <fullName evidence="1">VOC domain-containing protein</fullName>
    </recommendedName>
</protein>
<evidence type="ECO:0000259" key="1">
    <source>
        <dbReference type="PROSITE" id="PS51819"/>
    </source>
</evidence>
<dbReference type="Gene3D" id="3.10.180.10">
    <property type="entry name" value="2,3-Dihydroxybiphenyl 1,2-Dioxygenase, domain 1"/>
    <property type="match status" value="1"/>
</dbReference>
<proteinExistence type="predicted"/>
<dbReference type="InterPro" id="IPR029068">
    <property type="entry name" value="Glyas_Bleomycin-R_OHBP_Dase"/>
</dbReference>
<dbReference type="Pfam" id="PF00903">
    <property type="entry name" value="Glyoxalase"/>
    <property type="match status" value="1"/>
</dbReference>
<name>A0A1X2F1R6_9MYCO</name>
<evidence type="ECO:0000313" key="2">
    <source>
        <dbReference type="EMBL" id="ORX12391.1"/>
    </source>
</evidence>